<dbReference type="InterPro" id="IPR043034">
    <property type="entry name" value="DNA_pol_alpha_B_N_sf"/>
</dbReference>
<feature type="domain" description="DNA polymerase alpha/delta/epsilon subunit B" evidence="7">
    <location>
        <begin position="418"/>
        <end position="627"/>
    </location>
</feature>
<proteinExistence type="inferred from homology"/>
<dbReference type="Pfam" id="PF04042">
    <property type="entry name" value="DNA_pol_E_B"/>
    <property type="match status" value="1"/>
</dbReference>
<reference evidence="8" key="1">
    <citation type="submission" date="2016-01" db="EMBL/GenBank/DDBJ databases">
        <title>Reference transcriptome for the parasite Schistocephalus solidus: insights into the molecular evolution of parasitism.</title>
        <authorList>
            <person name="Hebert F.O."/>
            <person name="Grambauer S."/>
            <person name="Barber I."/>
            <person name="Landry C.R."/>
            <person name="Aubin-Horth N."/>
        </authorList>
    </citation>
    <scope>NUCLEOTIDE SEQUENCE</scope>
</reference>
<comment type="subcellular location">
    <subcellularLocation>
        <location evidence="1">Nucleus</location>
    </subcellularLocation>
</comment>
<sequence length="703" mass="77076">MSALDSVIQEDLKDDLGAFGLKARNDECLSLCLPNNFLTFLVVELLHRYNLPSTSLVEKYVAFRQNRGLADEISSADILLFEKENLTSTVSMKSKRSLNVGVLKTVNTLPAEMRKELQHSQEVDTRSQLMSSYMPGAIASLGENLHTSPASPKPRKSTGFPPVSNVSVVTNTSTPERKAGRIICSYSSRLNISVSQTQDSQHCRIEPAARHDYTWNLEEISSSLIQPSVDRFMYQRPLAKSEVLDTWSWKQIKRTLADITSASTARIPSQSVETEDTSVALEGSDTNMNVPSPLKANKQLLRPANARLQTPSFVAGRVAACPTSSMGETQPSSVRLHPSNACLIGARRTGGGEFSSAMLELSSSADLTSFSLYPGQPVVLRATNPTGRSLKVFDLFPPPFLPFASYDKTAFEHDLHVSIACGPFTTNSSDKNTPLLALLHDIKANRPSVLILIGPLVDSAHPNLSEYTDTTYEELYQSLLNTVAEWCCLLGIQLVVVSSWREAHGDPVYPTPPPSIAWTRQTPELALWYKHVIFVWDPCMLRIGPFVLGISSPDVLFQMSSEEISAHCSGDRLARLCRHILTSGSFYPVHPPAEGLPLDYPLWQEHALFSSSPHCLILPSRLRPFIKNVEGVVCVNPGFVSRTAGNGSYARLVLSHCSTDVTADDGSNMDAIEDAPPTVEPRAGSMISTRQQPIIAEGEIVQL</sequence>
<dbReference type="EMBL" id="GEEE01014842">
    <property type="protein sequence ID" value="JAP48383.1"/>
    <property type="molecule type" value="Transcribed_RNA"/>
</dbReference>
<dbReference type="AlphaFoldDB" id="A0A0X3P9M0"/>
<evidence type="ECO:0000256" key="4">
    <source>
        <dbReference type="ARBA" id="ARBA00022705"/>
    </source>
</evidence>
<evidence type="ECO:0000256" key="1">
    <source>
        <dbReference type="ARBA" id="ARBA00004123"/>
    </source>
</evidence>
<dbReference type="GO" id="GO:0003677">
    <property type="term" value="F:DNA binding"/>
    <property type="evidence" value="ECO:0007669"/>
    <property type="project" value="InterPro"/>
</dbReference>
<evidence type="ECO:0000256" key="5">
    <source>
        <dbReference type="ARBA" id="ARBA00023242"/>
    </source>
</evidence>
<evidence type="ECO:0000256" key="2">
    <source>
        <dbReference type="ARBA" id="ARBA00007299"/>
    </source>
</evidence>
<keyword evidence="4" id="KW-0235">DNA replication</keyword>
<organism evidence="8">
    <name type="scientific">Schistocephalus solidus</name>
    <name type="common">Tapeworm</name>
    <dbReference type="NCBI Taxonomy" id="70667"/>
    <lineage>
        <taxon>Eukaryota</taxon>
        <taxon>Metazoa</taxon>
        <taxon>Spiralia</taxon>
        <taxon>Lophotrochozoa</taxon>
        <taxon>Platyhelminthes</taxon>
        <taxon>Cestoda</taxon>
        <taxon>Eucestoda</taxon>
        <taxon>Diphyllobothriidea</taxon>
        <taxon>Diphyllobothriidae</taxon>
        <taxon>Schistocephalus</taxon>
    </lineage>
</organism>
<evidence type="ECO:0000256" key="6">
    <source>
        <dbReference type="SAM" id="MobiDB-lite"/>
    </source>
</evidence>
<dbReference type="Gene3D" id="3.60.21.60">
    <property type="match status" value="2"/>
</dbReference>
<feature type="region of interest" description="Disordered" evidence="6">
    <location>
        <begin position="143"/>
        <end position="168"/>
    </location>
</feature>
<comment type="similarity">
    <text evidence="2">Belongs to the DNA polymerase alpha subunit B family.</text>
</comment>
<dbReference type="InterPro" id="IPR007185">
    <property type="entry name" value="DNA_pol_a/d/e_bsu"/>
</dbReference>
<evidence type="ECO:0000256" key="3">
    <source>
        <dbReference type="ARBA" id="ARBA00018596"/>
    </source>
</evidence>
<dbReference type="InterPro" id="IPR016722">
    <property type="entry name" value="DNA_pol_alpha_bsu"/>
</dbReference>
<keyword evidence="5" id="KW-0539">Nucleus</keyword>
<dbReference type="GO" id="GO:0006270">
    <property type="term" value="P:DNA replication initiation"/>
    <property type="evidence" value="ECO:0007669"/>
    <property type="project" value="TreeGrafter"/>
</dbReference>
<protein>
    <recommendedName>
        <fullName evidence="3">DNA polymerase alpha subunit B</fullName>
    </recommendedName>
</protein>
<name>A0A0X3P9M0_SCHSO</name>
<dbReference type="GO" id="GO:0005658">
    <property type="term" value="C:alpha DNA polymerase:primase complex"/>
    <property type="evidence" value="ECO:0007669"/>
    <property type="project" value="TreeGrafter"/>
</dbReference>
<accession>A0A0X3P9M0</accession>
<evidence type="ECO:0000259" key="7">
    <source>
        <dbReference type="Pfam" id="PF04042"/>
    </source>
</evidence>
<dbReference type="Gene3D" id="1.10.8.530">
    <property type="entry name" value="DNA polymerase alpha-primase, subunit B, N-terminal domain"/>
    <property type="match status" value="1"/>
</dbReference>
<gene>
    <name evidence="8" type="ORF">TR119901</name>
</gene>
<evidence type="ECO:0000313" key="8">
    <source>
        <dbReference type="EMBL" id="JAP48383.1"/>
    </source>
</evidence>
<dbReference type="PANTHER" id="PTHR23061:SF12">
    <property type="entry name" value="DNA POLYMERASE ALPHA SUBUNIT B"/>
    <property type="match status" value="1"/>
</dbReference>
<dbReference type="PANTHER" id="PTHR23061">
    <property type="entry name" value="DNA POLYMERASE 2 ALPHA 70 KDA SUBUNIT"/>
    <property type="match status" value="1"/>
</dbReference>